<dbReference type="OrthoDB" id="1719418at2759"/>
<dbReference type="AlphaFoldDB" id="A0A9Q1QDY9"/>
<accession>A0A9Q1QDY9</accession>
<dbReference type="InterPro" id="IPR005162">
    <property type="entry name" value="Retrotrans_gag_dom"/>
</dbReference>
<organism evidence="2 3">
    <name type="scientific">Carnegiea gigantea</name>
    <dbReference type="NCBI Taxonomy" id="171969"/>
    <lineage>
        <taxon>Eukaryota</taxon>
        <taxon>Viridiplantae</taxon>
        <taxon>Streptophyta</taxon>
        <taxon>Embryophyta</taxon>
        <taxon>Tracheophyta</taxon>
        <taxon>Spermatophyta</taxon>
        <taxon>Magnoliopsida</taxon>
        <taxon>eudicotyledons</taxon>
        <taxon>Gunneridae</taxon>
        <taxon>Pentapetalae</taxon>
        <taxon>Caryophyllales</taxon>
        <taxon>Cactineae</taxon>
        <taxon>Cactaceae</taxon>
        <taxon>Cactoideae</taxon>
        <taxon>Echinocereeae</taxon>
        <taxon>Carnegiea</taxon>
    </lineage>
</organism>
<feature type="domain" description="Retrotransposon gag" evidence="1">
    <location>
        <begin position="58"/>
        <end position="121"/>
    </location>
</feature>
<evidence type="ECO:0000259" key="1">
    <source>
        <dbReference type="Pfam" id="PF03732"/>
    </source>
</evidence>
<proteinExistence type="predicted"/>
<comment type="caution">
    <text evidence="2">The sequence shown here is derived from an EMBL/GenBank/DDBJ whole genome shotgun (WGS) entry which is preliminary data.</text>
</comment>
<protein>
    <recommendedName>
        <fullName evidence="1">Retrotransposon gag domain-containing protein</fullName>
    </recommendedName>
</protein>
<keyword evidence="3" id="KW-1185">Reference proteome</keyword>
<dbReference type="Pfam" id="PF03732">
    <property type="entry name" value="Retrotrans_gag"/>
    <property type="match status" value="1"/>
</dbReference>
<evidence type="ECO:0000313" key="3">
    <source>
        <dbReference type="Proteomes" id="UP001153076"/>
    </source>
</evidence>
<gene>
    <name evidence="2" type="ORF">Cgig2_011586</name>
</gene>
<reference evidence="2" key="1">
    <citation type="submission" date="2022-04" db="EMBL/GenBank/DDBJ databases">
        <title>Carnegiea gigantea Genome sequencing and assembly v2.</title>
        <authorList>
            <person name="Copetti D."/>
            <person name="Sanderson M.J."/>
            <person name="Burquez A."/>
            <person name="Wojciechowski M.F."/>
        </authorList>
    </citation>
    <scope>NUCLEOTIDE SEQUENCE</scope>
    <source>
        <strain evidence="2">SGP5-SGP5p</strain>
        <tissue evidence="2">Aerial part</tissue>
    </source>
</reference>
<dbReference type="EMBL" id="JAKOGI010000265">
    <property type="protein sequence ID" value="KAJ8438224.1"/>
    <property type="molecule type" value="Genomic_DNA"/>
</dbReference>
<sequence length="197" mass="22833">MKGYSKLSILVGPSVLQGLVDFLKIAPKHLVGTTNPIEGENWIDEIENAFQCSQYSEREKFYAKYFPSSRMREMEKEFIGLSQCNRTVDEYEAEFDRLSRFALMLVADKQSKMMRFEEGLNNNVRRLFAYVRPKSFIDLVNRAQNVYLILKETEERKFGDHKKKGRGFDALNNHGKGEFSKPKSSISPLVMALTLRE</sequence>
<evidence type="ECO:0000313" key="2">
    <source>
        <dbReference type="EMBL" id="KAJ8438224.1"/>
    </source>
</evidence>
<name>A0A9Q1QDY9_9CARY</name>
<dbReference type="Proteomes" id="UP001153076">
    <property type="component" value="Unassembled WGS sequence"/>
</dbReference>